<comment type="subcellular location">
    <subcellularLocation>
        <location evidence="7">Cytoplasm</location>
    </subcellularLocation>
</comment>
<dbReference type="Proteomes" id="UP000010824">
    <property type="component" value="Chromosome"/>
</dbReference>
<dbReference type="GO" id="GO:0009423">
    <property type="term" value="P:chorismate biosynthetic process"/>
    <property type="evidence" value="ECO:0007669"/>
    <property type="project" value="UniProtKB-UniRule"/>
</dbReference>
<feature type="binding site" evidence="7">
    <location>
        <position position="93"/>
    </location>
    <ligand>
        <name>phosphoenolpyruvate</name>
        <dbReference type="ChEBI" id="CHEBI:58702"/>
    </ligand>
</feature>
<evidence type="ECO:0000256" key="1">
    <source>
        <dbReference type="ARBA" id="ARBA00004811"/>
    </source>
</evidence>
<comment type="subunit">
    <text evidence="7">Monomer.</text>
</comment>
<feature type="binding site" evidence="7">
    <location>
        <position position="22"/>
    </location>
    <ligand>
        <name>3-phosphoshikimate</name>
        <dbReference type="ChEBI" id="CHEBI:145989"/>
    </ligand>
</feature>
<dbReference type="CDD" id="cd01556">
    <property type="entry name" value="EPSP_synthase"/>
    <property type="match status" value="1"/>
</dbReference>
<dbReference type="Gene3D" id="3.65.10.10">
    <property type="entry name" value="Enolpyruvate transferase domain"/>
    <property type="match status" value="2"/>
</dbReference>
<keyword evidence="4 7" id="KW-0808">Transferase</keyword>
<feature type="binding site" evidence="7">
    <location>
        <position position="26"/>
    </location>
    <ligand>
        <name>3-phosphoshikimate</name>
        <dbReference type="ChEBI" id="CHEBI:145989"/>
    </ligand>
</feature>
<evidence type="ECO:0000313" key="10">
    <source>
        <dbReference type="Proteomes" id="UP000010824"/>
    </source>
</evidence>
<dbReference type="FunCoup" id="L0HHS0">
    <property type="interactions" value="129"/>
</dbReference>
<feature type="binding site" evidence="7">
    <location>
        <position position="21"/>
    </location>
    <ligand>
        <name>phosphoenolpyruvate</name>
        <dbReference type="ChEBI" id="CHEBI:58702"/>
    </ligand>
</feature>
<evidence type="ECO:0000256" key="5">
    <source>
        <dbReference type="ARBA" id="ARBA00023141"/>
    </source>
</evidence>
<evidence type="ECO:0000256" key="3">
    <source>
        <dbReference type="ARBA" id="ARBA00022605"/>
    </source>
</evidence>
<keyword evidence="7" id="KW-0963">Cytoplasm</keyword>
<dbReference type="OrthoDB" id="43788at2157"/>
<comment type="caution">
    <text evidence="7">Lacks conserved residue(s) required for the propagation of feature annotation.</text>
</comment>
<feature type="binding site" evidence="7">
    <location>
        <position position="194"/>
    </location>
    <ligand>
        <name>3-phosphoshikimate</name>
        <dbReference type="ChEBI" id="CHEBI:145989"/>
    </ligand>
</feature>
<dbReference type="KEGG" id="mfo:Metfor_1594"/>
<dbReference type="PIRSF" id="PIRSF000505">
    <property type="entry name" value="EPSPS"/>
    <property type="match status" value="1"/>
</dbReference>
<accession>L0HHS0</accession>
<comment type="pathway">
    <text evidence="1">Metabolic intermediate biosynthesis; chorismate biosynthesis; chorismate from D-erythrose 4-phosphate and phosphoenolpyruvate: step 6/7.</text>
</comment>
<keyword evidence="3 7" id="KW-0028">Amino-acid biosynthesis</keyword>
<dbReference type="RefSeq" id="WP_015285587.1">
    <property type="nucleotide sequence ID" value="NC_019943.1"/>
</dbReference>
<feature type="binding site" evidence="7">
    <location>
        <position position="337"/>
    </location>
    <ligand>
        <name>3-phosphoshikimate</name>
        <dbReference type="ChEBI" id="CHEBI:145989"/>
    </ligand>
</feature>
<dbReference type="GeneID" id="14307983"/>
<feature type="binding site" evidence="7">
    <location>
        <position position="341"/>
    </location>
    <ligand>
        <name>phosphoenolpyruvate</name>
        <dbReference type="ChEBI" id="CHEBI:58702"/>
    </ligand>
</feature>
<dbReference type="HOGENOM" id="CLU_024321_0_0_2"/>
<dbReference type="SUPFAM" id="SSF55205">
    <property type="entry name" value="EPT/RTPC-like"/>
    <property type="match status" value="1"/>
</dbReference>
<dbReference type="AlphaFoldDB" id="L0HHS0"/>
<keyword evidence="5 7" id="KW-0057">Aromatic amino acid biosynthesis</keyword>
<dbReference type="GO" id="GO:0008652">
    <property type="term" value="P:amino acid biosynthetic process"/>
    <property type="evidence" value="ECO:0007669"/>
    <property type="project" value="UniProtKB-KW"/>
</dbReference>
<feature type="binding site" evidence="7">
    <location>
        <position position="168"/>
    </location>
    <ligand>
        <name>3-phosphoshikimate</name>
        <dbReference type="ChEBI" id="CHEBI:145989"/>
    </ligand>
</feature>
<reference evidence="10" key="1">
    <citation type="submission" date="2011-12" db="EMBL/GenBank/DDBJ databases">
        <title>Complete sequence of Methanoregula formicicum SMSP.</title>
        <authorList>
            <person name="Lucas S."/>
            <person name="Han J."/>
            <person name="Lapidus A."/>
            <person name="Cheng J.-F."/>
            <person name="Goodwin L."/>
            <person name="Pitluck S."/>
            <person name="Peters L."/>
            <person name="Ovchinnikova G."/>
            <person name="Teshima H."/>
            <person name="Detter J.C."/>
            <person name="Han C."/>
            <person name="Tapia R."/>
            <person name="Land M."/>
            <person name="Hauser L."/>
            <person name="Kyrpides N."/>
            <person name="Ivanova N."/>
            <person name="Pagani I."/>
            <person name="Imachi H."/>
            <person name="Tamaki H."/>
            <person name="Sekiguchi Y."/>
            <person name="Kamagata Y."/>
            <person name="Cadillo-Quiroz H."/>
            <person name="Zinder S."/>
            <person name="Liu W.-T."/>
            <person name="Woyke T."/>
        </authorList>
    </citation>
    <scope>NUCLEOTIDE SEQUENCE [LARGE SCALE GENOMIC DNA]</scope>
    <source>
        <strain evidence="10">DSM 22288 / NBRC 105244 / SMSP</strain>
    </source>
</reference>
<proteinExistence type="inferred from homology"/>
<comment type="catalytic activity">
    <reaction evidence="6">
        <text>3-phosphoshikimate + phosphoenolpyruvate = 5-O-(1-carboxyvinyl)-3-phosphoshikimate + phosphate</text>
        <dbReference type="Rhea" id="RHEA:21256"/>
        <dbReference type="ChEBI" id="CHEBI:43474"/>
        <dbReference type="ChEBI" id="CHEBI:57701"/>
        <dbReference type="ChEBI" id="CHEBI:58702"/>
        <dbReference type="ChEBI" id="CHEBI:145989"/>
        <dbReference type="EC" id="2.5.1.19"/>
    </reaction>
    <physiologicalReaction direction="left-to-right" evidence="6">
        <dbReference type="Rhea" id="RHEA:21257"/>
    </physiologicalReaction>
</comment>
<dbReference type="Pfam" id="PF00275">
    <property type="entry name" value="EPSP_synthase"/>
    <property type="match status" value="1"/>
</dbReference>
<feature type="binding site" evidence="7">
    <location>
        <position position="166"/>
    </location>
    <ligand>
        <name>3-phosphoshikimate</name>
        <dbReference type="ChEBI" id="CHEBI:145989"/>
    </ligand>
</feature>
<feature type="domain" description="Enolpyruvate transferase" evidence="8">
    <location>
        <begin position="9"/>
        <end position="416"/>
    </location>
</feature>
<evidence type="ECO:0000313" key="9">
    <source>
        <dbReference type="EMBL" id="AGB02624.1"/>
    </source>
</evidence>
<feature type="binding site" evidence="7">
    <location>
        <position position="121"/>
    </location>
    <ligand>
        <name>phosphoenolpyruvate</name>
        <dbReference type="ChEBI" id="CHEBI:58702"/>
    </ligand>
</feature>
<feature type="binding site" evidence="7">
    <location>
        <position position="310"/>
    </location>
    <ligand>
        <name>3-phosphoshikimate</name>
        <dbReference type="ChEBI" id="CHEBI:145989"/>
    </ligand>
</feature>
<feature type="binding site" evidence="7">
    <location>
        <position position="168"/>
    </location>
    <ligand>
        <name>phosphoenolpyruvate</name>
        <dbReference type="ChEBI" id="CHEBI:58702"/>
    </ligand>
</feature>
<dbReference type="PANTHER" id="PTHR21090:SF5">
    <property type="entry name" value="PENTAFUNCTIONAL AROM POLYPEPTIDE"/>
    <property type="match status" value="1"/>
</dbReference>
<dbReference type="STRING" id="593750.Metfor_1594"/>
<dbReference type="eggNOG" id="arCOG04134">
    <property type="taxonomic scope" value="Archaea"/>
</dbReference>
<protein>
    <recommendedName>
        <fullName evidence="7">3-phosphoshikimate 1-carboxyvinyltransferase</fullName>
        <ecNumber evidence="7">2.5.1.19</ecNumber>
    </recommendedName>
    <alternativeName>
        <fullName evidence="7">5-enolpyruvylshikimate-3-phosphate synthase</fullName>
        <shortName evidence="7">EPSP synthase</shortName>
        <shortName evidence="7">EPSPS</shortName>
    </alternativeName>
</protein>
<dbReference type="EC" id="2.5.1.19" evidence="7"/>
<dbReference type="NCBIfam" id="TIGR01356">
    <property type="entry name" value="aroA"/>
    <property type="match status" value="1"/>
</dbReference>
<evidence type="ECO:0000256" key="4">
    <source>
        <dbReference type="ARBA" id="ARBA00022679"/>
    </source>
</evidence>
<keyword evidence="10" id="KW-1185">Reference proteome</keyword>
<evidence type="ECO:0000256" key="2">
    <source>
        <dbReference type="ARBA" id="ARBA00009948"/>
    </source>
</evidence>
<comment type="similarity">
    <text evidence="2 7">Belongs to the EPSP synthase family.</text>
</comment>
<dbReference type="InterPro" id="IPR023193">
    <property type="entry name" value="EPSP_synthase_CS"/>
</dbReference>
<evidence type="ECO:0000256" key="6">
    <source>
        <dbReference type="ARBA" id="ARBA00044633"/>
    </source>
</evidence>
<dbReference type="GO" id="GO:0009073">
    <property type="term" value="P:aromatic amino acid family biosynthetic process"/>
    <property type="evidence" value="ECO:0007669"/>
    <property type="project" value="UniProtKB-KW"/>
</dbReference>
<organism evidence="9 10">
    <name type="scientific">Methanoregula formicica (strain DSM 22288 / NBRC 105244 / SMSP)</name>
    <dbReference type="NCBI Taxonomy" id="593750"/>
    <lineage>
        <taxon>Archaea</taxon>
        <taxon>Methanobacteriati</taxon>
        <taxon>Methanobacteriota</taxon>
        <taxon>Stenosarchaea group</taxon>
        <taxon>Methanomicrobia</taxon>
        <taxon>Methanomicrobiales</taxon>
        <taxon>Methanoregulaceae</taxon>
        <taxon>Methanoregula</taxon>
    </lineage>
</organism>
<dbReference type="EMBL" id="CP003167">
    <property type="protein sequence ID" value="AGB02624.1"/>
    <property type="molecule type" value="Genomic_DNA"/>
</dbReference>
<feature type="binding site" evidence="7">
    <location>
        <position position="407"/>
    </location>
    <ligand>
        <name>phosphoenolpyruvate</name>
        <dbReference type="ChEBI" id="CHEBI:58702"/>
    </ligand>
</feature>
<feature type="binding site" evidence="7">
    <location>
        <position position="21"/>
    </location>
    <ligand>
        <name>3-phosphoshikimate</name>
        <dbReference type="ChEBI" id="CHEBI:145989"/>
    </ligand>
</feature>
<feature type="binding site" evidence="7">
    <location>
        <position position="167"/>
    </location>
    <ligand>
        <name>3-phosphoshikimate</name>
        <dbReference type="ChEBI" id="CHEBI:145989"/>
    </ligand>
</feature>
<dbReference type="PANTHER" id="PTHR21090">
    <property type="entry name" value="AROM/DEHYDROQUINATE SYNTHASE"/>
    <property type="match status" value="1"/>
</dbReference>
<dbReference type="InterPro" id="IPR001986">
    <property type="entry name" value="Enolpyruvate_Tfrase_dom"/>
</dbReference>
<dbReference type="PROSITE" id="PS00885">
    <property type="entry name" value="EPSP_SYNTHASE_2"/>
    <property type="match status" value="1"/>
</dbReference>
<evidence type="ECO:0000259" key="8">
    <source>
        <dbReference type="Pfam" id="PF00275"/>
    </source>
</evidence>
<dbReference type="InterPro" id="IPR006264">
    <property type="entry name" value="EPSP_synthase"/>
</dbReference>
<dbReference type="UniPathway" id="UPA00053">
    <property type="reaction ID" value="UER00089"/>
</dbReference>
<sequence precursor="true">MNKSVQRHGKVDLTFAAPPSKSFTHRALIAGALASGKTTIFRPLDAEDTRLTATALRRLGIAIEEQPNRLIVTGCNGAFKDKNPTTLDLDNSGTSLRLLTTLALLCNNPVILTGSARMQERPIGPLAEALPAIGGTVGFRNQPGYPPLEVSGKLRGGPVTIDGSVSSQFISSILMAAPCAEQEVVVTIPSPPASASYLDITLSVMEAFGAKVTRDRYEQFAVSNHHHYTGRRYAIEGDYSSASYFFAIAALCGGKVTVTKLAPDSVQGDRRFLDALAAMGCRVMYGKDEATVESTGELSGITFDMSASPDTVQTLCMVAARATTPTTITGISHLKFKESDRINGTAERLRALGGDVSVDDDSITIRPAPLHGGTIDPANDHRTAMSFAILGLAVGGIEITGAECVNKSFPGFWDAMQDLIP</sequence>
<dbReference type="InterPro" id="IPR036968">
    <property type="entry name" value="Enolpyruvate_Tfrase_sf"/>
</dbReference>
<feature type="active site" description="Proton acceptor" evidence="7">
    <location>
        <position position="310"/>
    </location>
</feature>
<dbReference type="InParanoid" id="L0HHS0"/>
<dbReference type="HAMAP" id="MF_00210">
    <property type="entry name" value="EPSP_synth"/>
    <property type="match status" value="1"/>
</dbReference>
<name>L0HHS0_METFS</name>
<dbReference type="GO" id="GO:0005737">
    <property type="term" value="C:cytoplasm"/>
    <property type="evidence" value="ECO:0007669"/>
    <property type="project" value="UniProtKB-SubCell"/>
</dbReference>
<evidence type="ECO:0000256" key="7">
    <source>
        <dbReference type="HAMAP-Rule" id="MF_00210"/>
    </source>
</evidence>
<comment type="function">
    <text evidence="7">Catalyzes the transfer of the enolpyruvyl moiety of phosphoenolpyruvate (PEP) to the 5-hydroxyl of shikimate-3-phosphate (S3P) to produce enolpyruvyl shikimate-3-phosphate and inorganic phosphate.</text>
</comment>
<dbReference type="InterPro" id="IPR013792">
    <property type="entry name" value="RNA3'P_cycl/enolpyr_Trfase_a/b"/>
</dbReference>
<reference evidence="9 10" key="2">
    <citation type="journal article" date="2014" name="Genome Announc.">
        <title>Complete Genome Sequence of Methanoregula formicica SMSPT, a Mesophilic Hydrogenotrophic Methanogen Isolated from a Methanogenic Upflow Anaerobic Sludge Blanket Reactor.</title>
        <authorList>
            <person name="Yamamoto K."/>
            <person name="Tamaki H."/>
            <person name="Cadillo-Quiroz H."/>
            <person name="Imachi H."/>
            <person name="Kyrpides N."/>
            <person name="Woyke T."/>
            <person name="Goodwin L."/>
            <person name="Zinder S.H."/>
            <person name="Kamagata Y."/>
            <person name="Liu W.T."/>
        </authorList>
    </citation>
    <scope>NUCLEOTIDE SEQUENCE [LARGE SCALE GENOMIC DNA]</scope>
    <source>
        <strain evidence="10">DSM 22288 / NBRC 105244 / SMSP</strain>
    </source>
</reference>
<gene>
    <name evidence="7" type="primary">aroA</name>
    <name evidence="9" type="ordered locus">Metfor_1594</name>
</gene>
<feature type="binding site" evidence="7">
    <location>
        <position position="382"/>
    </location>
    <ligand>
        <name>phosphoenolpyruvate</name>
        <dbReference type="ChEBI" id="CHEBI:58702"/>
    </ligand>
</feature>
<dbReference type="GO" id="GO:0003866">
    <property type="term" value="F:3-phosphoshikimate 1-carboxyvinyltransferase activity"/>
    <property type="evidence" value="ECO:0007669"/>
    <property type="project" value="UniProtKB-UniRule"/>
</dbReference>